<reference evidence="1" key="1">
    <citation type="submission" date="2018-02" db="EMBL/GenBank/DDBJ databases">
        <title>Rhizophora mucronata_Transcriptome.</title>
        <authorList>
            <person name="Meera S.P."/>
            <person name="Sreeshan A."/>
            <person name="Augustine A."/>
        </authorList>
    </citation>
    <scope>NUCLEOTIDE SEQUENCE</scope>
    <source>
        <tissue evidence="1">Leaf</tissue>
    </source>
</reference>
<dbReference type="AlphaFoldDB" id="A0A2P2J4Y2"/>
<proteinExistence type="predicted"/>
<organism evidence="1">
    <name type="scientific">Rhizophora mucronata</name>
    <name type="common">Asiatic mangrove</name>
    <dbReference type="NCBI Taxonomy" id="61149"/>
    <lineage>
        <taxon>Eukaryota</taxon>
        <taxon>Viridiplantae</taxon>
        <taxon>Streptophyta</taxon>
        <taxon>Embryophyta</taxon>
        <taxon>Tracheophyta</taxon>
        <taxon>Spermatophyta</taxon>
        <taxon>Magnoliopsida</taxon>
        <taxon>eudicotyledons</taxon>
        <taxon>Gunneridae</taxon>
        <taxon>Pentapetalae</taxon>
        <taxon>rosids</taxon>
        <taxon>fabids</taxon>
        <taxon>Malpighiales</taxon>
        <taxon>Rhizophoraceae</taxon>
        <taxon>Rhizophora</taxon>
    </lineage>
</organism>
<sequence length="63" mass="7065">MFTTRILLPARGCSHPIRSFSLLQHLNKQLNNSPITQEILILLLAVLWLSLGGSELRQVVKEG</sequence>
<accession>A0A2P2J4Y2</accession>
<dbReference type="EMBL" id="GGEC01008022">
    <property type="protein sequence ID" value="MBW88505.1"/>
    <property type="molecule type" value="Transcribed_RNA"/>
</dbReference>
<evidence type="ECO:0000313" key="1">
    <source>
        <dbReference type="EMBL" id="MBW88505.1"/>
    </source>
</evidence>
<name>A0A2P2J4Y2_RHIMU</name>
<protein>
    <submittedName>
        <fullName evidence="1">Uncharacterized protein</fullName>
    </submittedName>
</protein>